<gene>
    <name evidence="2" type="ORF">SAMN04488552_2591</name>
</gene>
<dbReference type="GO" id="GO:0016747">
    <property type="term" value="F:acyltransferase activity, transferring groups other than amino-acyl groups"/>
    <property type="evidence" value="ECO:0007669"/>
    <property type="project" value="InterPro"/>
</dbReference>
<dbReference type="InterPro" id="IPR016181">
    <property type="entry name" value="Acyl_CoA_acyltransferase"/>
</dbReference>
<dbReference type="PROSITE" id="PS51186">
    <property type="entry name" value="GNAT"/>
    <property type="match status" value="1"/>
</dbReference>
<sequence length="310" mass="35517">MIIREAKEDDLSSILRVLKASLGETSSKKTENVWKYKHIDNPFGKSLILLAEEDNEIIGVRAFMRWQWQKGSKIFHAVRAVDTATHPKHQGKGVFRKLTLKALELAEERGEYFVFNTPNSQSKPGYLKMGWREVDKLKIQLRPLNPFMINSSTFDYGVAGNISRSQELIKFYSVSQRATGKFFTPKSLKYLIWRYVDNPLQQYMVFFDKNYFIAGYVKQRGKISELRISELIVSTGARKQAKSVIISMIKTSGAHILSLASNDEISFKTSIMGGFGPMLTIKDISLPSEDKQEIFDLSRWNYSIGDLELF</sequence>
<evidence type="ECO:0000313" key="2">
    <source>
        <dbReference type="EMBL" id="SDS25493.1"/>
    </source>
</evidence>
<dbReference type="SUPFAM" id="SSF55729">
    <property type="entry name" value="Acyl-CoA N-acyltransferases (Nat)"/>
    <property type="match status" value="1"/>
</dbReference>
<dbReference type="AlphaFoldDB" id="A0A1H1QQ95"/>
<dbReference type="Proteomes" id="UP000198858">
    <property type="component" value="Chromosome I"/>
</dbReference>
<accession>A0A1H1QQ95</accession>
<dbReference type="InterPro" id="IPR000182">
    <property type="entry name" value="GNAT_dom"/>
</dbReference>
<keyword evidence="3" id="KW-1185">Reference proteome</keyword>
<dbReference type="RefSeq" id="WP_051199740.1">
    <property type="nucleotide sequence ID" value="NZ_LT629745.1"/>
</dbReference>
<protein>
    <submittedName>
        <fullName evidence="2">N-acetylglutamate synthase, GNAT family</fullName>
    </submittedName>
</protein>
<dbReference type="EMBL" id="LT629745">
    <property type="protein sequence ID" value="SDS25493.1"/>
    <property type="molecule type" value="Genomic_DNA"/>
</dbReference>
<reference evidence="2 3" key="1">
    <citation type="submission" date="2016-10" db="EMBL/GenBank/DDBJ databases">
        <authorList>
            <person name="Varghese N."/>
            <person name="Submissions S."/>
        </authorList>
    </citation>
    <scope>NUCLEOTIDE SEQUENCE [LARGE SCALE GENOMIC DNA]</scope>
    <source>
        <strain evidence="2 3">Mar_2010_102</strain>
    </source>
</reference>
<dbReference type="Gene3D" id="3.40.630.30">
    <property type="match status" value="1"/>
</dbReference>
<proteinExistence type="predicted"/>
<dbReference type="STRING" id="1250231.SAMN04488552_2591"/>
<name>A0A1H1QQ95_9FLAO</name>
<evidence type="ECO:0000259" key="1">
    <source>
        <dbReference type="PROSITE" id="PS51186"/>
    </source>
</evidence>
<feature type="domain" description="N-acetyltransferase" evidence="1">
    <location>
        <begin position="1"/>
        <end position="149"/>
    </location>
</feature>
<evidence type="ECO:0000313" key="3">
    <source>
        <dbReference type="Proteomes" id="UP000198858"/>
    </source>
</evidence>
<dbReference type="CDD" id="cd04301">
    <property type="entry name" value="NAT_SF"/>
    <property type="match status" value="1"/>
</dbReference>
<dbReference type="Pfam" id="PF13527">
    <property type="entry name" value="Acetyltransf_9"/>
    <property type="match status" value="1"/>
</dbReference>
<organism evidence="2 3">
    <name type="scientific">Christiangramia echinicola</name>
    <dbReference type="NCBI Taxonomy" id="279359"/>
    <lineage>
        <taxon>Bacteria</taxon>
        <taxon>Pseudomonadati</taxon>
        <taxon>Bacteroidota</taxon>
        <taxon>Flavobacteriia</taxon>
        <taxon>Flavobacteriales</taxon>
        <taxon>Flavobacteriaceae</taxon>
        <taxon>Christiangramia</taxon>
    </lineage>
</organism>